<dbReference type="AlphaFoldDB" id="A0A0R1HLA3"/>
<keyword evidence="5" id="KW-0653">Protein transport</keyword>
<evidence type="ECO:0000259" key="6">
    <source>
        <dbReference type="Pfam" id="PF00496"/>
    </source>
</evidence>
<dbReference type="InterPro" id="IPR030678">
    <property type="entry name" value="Peptide/Ni-bd"/>
</dbReference>
<evidence type="ECO:0000256" key="1">
    <source>
        <dbReference type="ARBA" id="ARBA00004196"/>
    </source>
</evidence>
<dbReference type="Gene3D" id="3.40.190.10">
    <property type="entry name" value="Periplasmic binding protein-like II"/>
    <property type="match status" value="1"/>
</dbReference>
<organism evidence="7 8">
    <name type="scientific">Secundilactobacillus kimchicus JCM 15530</name>
    <dbReference type="NCBI Taxonomy" id="1302272"/>
    <lineage>
        <taxon>Bacteria</taxon>
        <taxon>Bacillati</taxon>
        <taxon>Bacillota</taxon>
        <taxon>Bacilli</taxon>
        <taxon>Lactobacillales</taxon>
        <taxon>Lactobacillaceae</taxon>
        <taxon>Secundilactobacillus</taxon>
    </lineage>
</organism>
<dbReference type="PANTHER" id="PTHR30290:SF10">
    <property type="entry name" value="PERIPLASMIC OLIGOPEPTIDE-BINDING PROTEIN-RELATED"/>
    <property type="match status" value="1"/>
</dbReference>
<keyword evidence="5" id="KW-0571">Peptide transport</keyword>
<dbReference type="PROSITE" id="PS51257">
    <property type="entry name" value="PROKAR_LIPOPROTEIN"/>
    <property type="match status" value="1"/>
</dbReference>
<dbReference type="InterPro" id="IPR039424">
    <property type="entry name" value="SBP_5"/>
</dbReference>
<comment type="similarity">
    <text evidence="2">Belongs to the bacterial solute-binding protein 5 family.</text>
</comment>
<dbReference type="PANTHER" id="PTHR30290">
    <property type="entry name" value="PERIPLASMIC BINDING COMPONENT OF ABC TRANSPORTER"/>
    <property type="match status" value="1"/>
</dbReference>
<gene>
    <name evidence="7" type="ORF">FC96_GL000546</name>
</gene>
<keyword evidence="7" id="KW-0449">Lipoprotein</keyword>
<dbReference type="OrthoDB" id="403896at2"/>
<dbReference type="GO" id="GO:0043190">
    <property type="term" value="C:ATP-binding cassette (ABC) transporter complex"/>
    <property type="evidence" value="ECO:0007669"/>
    <property type="project" value="InterPro"/>
</dbReference>
<dbReference type="EMBL" id="AZCX01000010">
    <property type="protein sequence ID" value="KRK47276.1"/>
    <property type="molecule type" value="Genomic_DNA"/>
</dbReference>
<dbReference type="SUPFAM" id="SSF53850">
    <property type="entry name" value="Periplasmic binding protein-like II"/>
    <property type="match status" value="1"/>
</dbReference>
<dbReference type="Gene3D" id="3.90.76.10">
    <property type="entry name" value="Dipeptide-binding Protein, Domain 1"/>
    <property type="match status" value="1"/>
</dbReference>
<keyword evidence="8" id="KW-1185">Reference proteome</keyword>
<dbReference type="STRING" id="1302272.FC96_GL000546"/>
<dbReference type="FunFam" id="3.90.76.10:FF:000001">
    <property type="entry name" value="Oligopeptide ABC transporter substrate-binding protein"/>
    <property type="match status" value="1"/>
</dbReference>
<dbReference type="Gene3D" id="3.10.105.10">
    <property type="entry name" value="Dipeptide-binding Protein, Domain 3"/>
    <property type="match status" value="1"/>
</dbReference>
<dbReference type="GO" id="GO:0015833">
    <property type="term" value="P:peptide transport"/>
    <property type="evidence" value="ECO:0007669"/>
    <property type="project" value="UniProtKB-KW"/>
</dbReference>
<dbReference type="GO" id="GO:0030313">
    <property type="term" value="C:cell envelope"/>
    <property type="evidence" value="ECO:0007669"/>
    <property type="project" value="UniProtKB-SubCell"/>
</dbReference>
<dbReference type="Proteomes" id="UP000050911">
    <property type="component" value="Unassembled WGS sequence"/>
</dbReference>
<comment type="subcellular location">
    <subcellularLocation>
        <location evidence="1">Cell envelope</location>
    </subcellularLocation>
</comment>
<keyword evidence="3" id="KW-0813">Transport</keyword>
<accession>A0A0R1HLA3</accession>
<dbReference type="GO" id="GO:0042597">
    <property type="term" value="C:periplasmic space"/>
    <property type="evidence" value="ECO:0007669"/>
    <property type="project" value="UniProtKB-ARBA"/>
</dbReference>
<evidence type="ECO:0000256" key="3">
    <source>
        <dbReference type="ARBA" id="ARBA00022448"/>
    </source>
</evidence>
<dbReference type="CDD" id="cd08504">
    <property type="entry name" value="PBP2_OppA"/>
    <property type="match status" value="1"/>
</dbReference>
<evidence type="ECO:0000313" key="7">
    <source>
        <dbReference type="EMBL" id="KRK47276.1"/>
    </source>
</evidence>
<feature type="domain" description="Solute-binding protein family 5" evidence="6">
    <location>
        <begin position="79"/>
        <end position="461"/>
    </location>
</feature>
<evidence type="ECO:0000256" key="4">
    <source>
        <dbReference type="ARBA" id="ARBA00022729"/>
    </source>
</evidence>
<dbReference type="Pfam" id="PF00496">
    <property type="entry name" value="SBP_bac_5"/>
    <property type="match status" value="1"/>
</dbReference>
<keyword evidence="4" id="KW-0732">Signal</keyword>
<comment type="caution">
    <text evidence="7">The sequence shown here is derived from an EMBL/GenBank/DDBJ whole genome shotgun (WGS) entry which is preliminary data.</text>
</comment>
<dbReference type="PATRIC" id="fig|1302272.5.peg.544"/>
<sequence>MKKGRLSMKGKLAGIGTILVLGGLLAGCGNQASGTSRTLNVTSQANVLTLDPSRVSDVGSDFMLEQTLDGLYKTNNKGTIVPALATKIVKPTNDGKTYTFELRKDAKWDDGSQVTANDFVVALQRQVNPKTKSQRAQRLQDFVGYKNASTGKAKPSTLGVKALGKYKLQIQLTHAVPYFDYILASQIYPVNIEALNKWGSKYDTDAAHAVSNSAYKIKDWNSSKDSWNLEKNKQYYDADKVKIKKINFQVVKTPQTGLNLFEAKKVQETQISGNTVAMAAKQYKDELVQSKYGQLAFLPWSNTDATTKNQNLRKAVSAAIDREDLVKNVLKDGSIAAKSIVPEGEVKQADGQDFNAGVGDGLAYNPTQAKADFAKAQQELGKKTINLEIVTADTDAYKQVGEYLQGQLEKQLPGLKVTIKTEPLSQEVNTFSSGNFQTLTMGWSTDYPDPIDYLNIAADGGTINFTKWHNAEYQKLIDQINDTDHQTAAQRVVLQQKAAKLLNAEQGVTPLYQYASVHLRSTDLKGLEYPLIGYQRYEYVSWK</sequence>
<dbReference type="InterPro" id="IPR000914">
    <property type="entry name" value="SBP_5_dom"/>
</dbReference>
<evidence type="ECO:0000256" key="5">
    <source>
        <dbReference type="ARBA" id="ARBA00022856"/>
    </source>
</evidence>
<dbReference type="GO" id="GO:1904680">
    <property type="term" value="F:peptide transmembrane transporter activity"/>
    <property type="evidence" value="ECO:0007669"/>
    <property type="project" value="TreeGrafter"/>
</dbReference>
<dbReference type="PIRSF" id="PIRSF002741">
    <property type="entry name" value="MppA"/>
    <property type="match status" value="1"/>
</dbReference>
<evidence type="ECO:0000313" key="8">
    <source>
        <dbReference type="Proteomes" id="UP000050911"/>
    </source>
</evidence>
<evidence type="ECO:0000256" key="2">
    <source>
        <dbReference type="ARBA" id="ARBA00005695"/>
    </source>
</evidence>
<proteinExistence type="inferred from homology"/>
<name>A0A0R1HLA3_9LACO</name>
<reference evidence="7 8" key="1">
    <citation type="journal article" date="2015" name="Genome Announc.">
        <title>Expanding the biotechnology potential of lactobacilli through comparative genomics of 213 strains and associated genera.</title>
        <authorList>
            <person name="Sun Z."/>
            <person name="Harris H.M."/>
            <person name="McCann A."/>
            <person name="Guo C."/>
            <person name="Argimon S."/>
            <person name="Zhang W."/>
            <person name="Yang X."/>
            <person name="Jeffery I.B."/>
            <person name="Cooney J.C."/>
            <person name="Kagawa T.F."/>
            <person name="Liu W."/>
            <person name="Song Y."/>
            <person name="Salvetti E."/>
            <person name="Wrobel A."/>
            <person name="Rasinkangas P."/>
            <person name="Parkhill J."/>
            <person name="Rea M.C."/>
            <person name="O'Sullivan O."/>
            <person name="Ritari J."/>
            <person name="Douillard F.P."/>
            <person name="Paul Ross R."/>
            <person name="Yang R."/>
            <person name="Briner A.E."/>
            <person name="Felis G.E."/>
            <person name="de Vos W.M."/>
            <person name="Barrangou R."/>
            <person name="Klaenhammer T.R."/>
            <person name="Caufield P.W."/>
            <person name="Cui Y."/>
            <person name="Zhang H."/>
            <person name="O'Toole P.W."/>
        </authorList>
    </citation>
    <scope>NUCLEOTIDE SEQUENCE [LARGE SCALE GENOMIC DNA]</scope>
    <source>
        <strain evidence="7 8">JCM 15530</strain>
    </source>
</reference>
<protein>
    <submittedName>
        <fullName evidence="7">Lipoprotein, peptide binding protein OppA-like protein</fullName>
    </submittedName>
</protein>